<name>A0A7E4V0G9_PANRE</name>
<feature type="transmembrane region" description="Helical" evidence="1">
    <location>
        <begin position="83"/>
        <end position="108"/>
    </location>
</feature>
<dbReference type="AlphaFoldDB" id="A0A7E4V0G9"/>
<feature type="transmembrane region" description="Helical" evidence="1">
    <location>
        <begin position="175"/>
        <end position="196"/>
    </location>
</feature>
<keyword evidence="1" id="KW-0812">Transmembrane</keyword>
<feature type="transmembrane region" description="Helical" evidence="1">
    <location>
        <begin position="50"/>
        <end position="71"/>
    </location>
</feature>
<reference evidence="2" key="1">
    <citation type="journal article" date="2013" name="Genetics">
        <title>The draft genome and transcriptome of Panagrellus redivivus are shaped by the harsh demands of a free-living lifestyle.</title>
        <authorList>
            <person name="Srinivasan J."/>
            <person name="Dillman A.R."/>
            <person name="Macchietto M.G."/>
            <person name="Heikkinen L."/>
            <person name="Lakso M."/>
            <person name="Fracchia K.M."/>
            <person name="Antoshechkin I."/>
            <person name="Mortazavi A."/>
            <person name="Wong G."/>
            <person name="Sternberg P.W."/>
        </authorList>
    </citation>
    <scope>NUCLEOTIDE SEQUENCE [LARGE SCALE GENOMIC DNA]</scope>
    <source>
        <strain evidence="2">MT8872</strain>
    </source>
</reference>
<keyword evidence="1" id="KW-0472">Membrane</keyword>
<evidence type="ECO:0000313" key="3">
    <source>
        <dbReference type="WBParaSite" id="Pan_g151.t1"/>
    </source>
</evidence>
<dbReference type="Gene3D" id="1.20.1070.10">
    <property type="entry name" value="Rhodopsin 7-helix transmembrane proteins"/>
    <property type="match status" value="1"/>
</dbReference>
<evidence type="ECO:0000313" key="2">
    <source>
        <dbReference type="Proteomes" id="UP000492821"/>
    </source>
</evidence>
<sequence>MQRTTLSAIITLIECPIAILCSCYSFFIFTGMLFASLRSKSAKFSLSLQIYASLQVIVALLTIVYLLYLSVLWRFDDTIYNPYWLYFTGGLQNSFLIVSSLAVCSLGIDRCLLVKFPTKNLTIIPLMTFIMMALILSGIHVTMRLIPVYPKNAIDKKDCDNFGCLGTNALNGVYAILRSCTGGANFLVGIVLTVLFKRIKLVNTYIANSSKTALLTIVITMVFDLLPNLLMMIVYQVFEVTLGHYAGPYSTVVGAIESAVCAFFYRNTFKFNRGCLYGFHESQHRNTSVPAIKMETRTRGGTTNACQN</sequence>
<reference evidence="3" key="2">
    <citation type="submission" date="2020-10" db="UniProtKB">
        <authorList>
            <consortium name="WormBaseParasite"/>
        </authorList>
    </citation>
    <scope>IDENTIFICATION</scope>
</reference>
<proteinExistence type="predicted"/>
<feature type="transmembrane region" description="Helical" evidence="1">
    <location>
        <begin position="217"/>
        <end position="238"/>
    </location>
</feature>
<organism evidence="2 3">
    <name type="scientific">Panagrellus redivivus</name>
    <name type="common">Microworm</name>
    <dbReference type="NCBI Taxonomy" id="6233"/>
    <lineage>
        <taxon>Eukaryota</taxon>
        <taxon>Metazoa</taxon>
        <taxon>Ecdysozoa</taxon>
        <taxon>Nematoda</taxon>
        <taxon>Chromadorea</taxon>
        <taxon>Rhabditida</taxon>
        <taxon>Tylenchina</taxon>
        <taxon>Panagrolaimomorpha</taxon>
        <taxon>Panagrolaimoidea</taxon>
        <taxon>Panagrolaimidae</taxon>
        <taxon>Panagrellus</taxon>
    </lineage>
</organism>
<feature type="transmembrane region" description="Helical" evidence="1">
    <location>
        <begin position="6"/>
        <end position="29"/>
    </location>
</feature>
<keyword evidence="1" id="KW-1133">Transmembrane helix</keyword>
<feature type="transmembrane region" description="Helical" evidence="1">
    <location>
        <begin position="244"/>
        <end position="265"/>
    </location>
</feature>
<feature type="transmembrane region" description="Helical" evidence="1">
    <location>
        <begin position="120"/>
        <end position="141"/>
    </location>
</feature>
<protein>
    <submittedName>
        <fullName evidence="3">G_PROTEIN_RECEP_F1_2 domain-containing protein</fullName>
    </submittedName>
</protein>
<dbReference type="Proteomes" id="UP000492821">
    <property type="component" value="Unassembled WGS sequence"/>
</dbReference>
<keyword evidence="2" id="KW-1185">Reference proteome</keyword>
<evidence type="ECO:0000256" key="1">
    <source>
        <dbReference type="SAM" id="Phobius"/>
    </source>
</evidence>
<dbReference type="WBParaSite" id="Pan_g151.t1">
    <property type="protein sequence ID" value="Pan_g151.t1"/>
    <property type="gene ID" value="Pan_g151"/>
</dbReference>
<accession>A0A7E4V0G9</accession>